<dbReference type="GO" id="GO:0005524">
    <property type="term" value="F:ATP binding"/>
    <property type="evidence" value="ECO:0007669"/>
    <property type="project" value="UniProtKB-UniRule"/>
</dbReference>
<dbReference type="Gene3D" id="3.30.56.10">
    <property type="match status" value="2"/>
</dbReference>
<evidence type="ECO:0000256" key="1">
    <source>
        <dbReference type="ARBA" id="ARBA00004496"/>
    </source>
</evidence>
<dbReference type="Gene3D" id="3.30.930.10">
    <property type="entry name" value="Bira Bifunctional Protein, Domain 2"/>
    <property type="match status" value="1"/>
</dbReference>
<dbReference type="SUPFAM" id="SSF50249">
    <property type="entry name" value="Nucleic acid-binding proteins"/>
    <property type="match status" value="1"/>
</dbReference>
<keyword evidence="4 15" id="KW-0963">Cytoplasm</keyword>
<dbReference type="AlphaFoldDB" id="A0A1T4S2V9"/>
<evidence type="ECO:0000259" key="19">
    <source>
        <dbReference type="PROSITE" id="PS51483"/>
    </source>
</evidence>
<evidence type="ECO:0000256" key="14">
    <source>
        <dbReference type="ARBA" id="ARBA00049255"/>
    </source>
</evidence>
<dbReference type="Pfam" id="PF17759">
    <property type="entry name" value="tRNA_synthFbeta"/>
    <property type="match status" value="1"/>
</dbReference>
<accession>A0A1T4S2V9</accession>
<dbReference type="InterPro" id="IPR009061">
    <property type="entry name" value="DNA-bd_dom_put_sf"/>
</dbReference>
<dbReference type="SMART" id="SM00896">
    <property type="entry name" value="FDX-ACB"/>
    <property type="match status" value="1"/>
</dbReference>
<evidence type="ECO:0000256" key="9">
    <source>
        <dbReference type="ARBA" id="ARBA00022840"/>
    </source>
</evidence>
<keyword evidence="13 15" id="KW-0030">Aminoacyl-tRNA synthetase</keyword>
<dbReference type="SUPFAM" id="SSF55681">
    <property type="entry name" value="Class II aaRS and biotin synthetases"/>
    <property type="match status" value="1"/>
</dbReference>
<feature type="domain" description="TRNA-binding" evidence="17">
    <location>
        <begin position="39"/>
        <end position="147"/>
    </location>
</feature>
<evidence type="ECO:0000313" key="20">
    <source>
        <dbReference type="EMBL" id="SKA22278.1"/>
    </source>
</evidence>
<feature type="binding site" evidence="15">
    <location>
        <position position="464"/>
    </location>
    <ligand>
        <name>Mg(2+)</name>
        <dbReference type="ChEBI" id="CHEBI:18420"/>
        <note>shared with alpha subunit</note>
    </ligand>
</feature>
<dbReference type="GO" id="GO:0009328">
    <property type="term" value="C:phenylalanine-tRNA ligase complex"/>
    <property type="evidence" value="ECO:0007669"/>
    <property type="project" value="TreeGrafter"/>
</dbReference>
<dbReference type="InterPro" id="IPR045864">
    <property type="entry name" value="aa-tRNA-synth_II/BPL/LPL"/>
</dbReference>
<dbReference type="FunFam" id="3.30.70.380:FF:000001">
    <property type="entry name" value="Phenylalanine--tRNA ligase beta subunit"/>
    <property type="match status" value="1"/>
</dbReference>
<dbReference type="GO" id="GO:0004826">
    <property type="term" value="F:phenylalanine-tRNA ligase activity"/>
    <property type="evidence" value="ECO:0007669"/>
    <property type="project" value="UniProtKB-UniRule"/>
</dbReference>
<evidence type="ECO:0000256" key="5">
    <source>
        <dbReference type="ARBA" id="ARBA00022555"/>
    </source>
</evidence>
<evidence type="ECO:0000259" key="17">
    <source>
        <dbReference type="PROSITE" id="PS50886"/>
    </source>
</evidence>
<dbReference type="InterPro" id="IPR012340">
    <property type="entry name" value="NA-bd_OB-fold"/>
</dbReference>
<dbReference type="Pfam" id="PF01588">
    <property type="entry name" value="tRNA_bind"/>
    <property type="match status" value="1"/>
</dbReference>
<comment type="cofactor">
    <cofactor evidence="15">
        <name>Mg(2+)</name>
        <dbReference type="ChEBI" id="CHEBI:18420"/>
    </cofactor>
    <text evidence="15">Binds 2 magnesium ions per tetramer.</text>
</comment>
<evidence type="ECO:0000256" key="11">
    <source>
        <dbReference type="ARBA" id="ARBA00022884"/>
    </source>
</evidence>
<evidence type="ECO:0000256" key="3">
    <source>
        <dbReference type="ARBA" id="ARBA00011209"/>
    </source>
</evidence>
<dbReference type="PANTHER" id="PTHR10947:SF0">
    <property type="entry name" value="PHENYLALANINE--TRNA LIGASE BETA SUBUNIT"/>
    <property type="match status" value="1"/>
</dbReference>
<keyword evidence="6 15" id="KW-0436">Ligase</keyword>
<dbReference type="InterPro" id="IPR045060">
    <property type="entry name" value="Phe-tRNA-ligase_IIc_bsu"/>
</dbReference>
<dbReference type="PROSITE" id="PS50886">
    <property type="entry name" value="TRBD"/>
    <property type="match status" value="1"/>
</dbReference>
<dbReference type="FunFam" id="2.40.50.140:FF:000045">
    <property type="entry name" value="Phenylalanine--tRNA ligase beta subunit"/>
    <property type="match status" value="1"/>
</dbReference>
<proteinExistence type="inferred from homology"/>
<dbReference type="FunFam" id="3.50.40.10:FF:000001">
    <property type="entry name" value="Phenylalanine--tRNA ligase beta subunit"/>
    <property type="match status" value="1"/>
</dbReference>
<dbReference type="OrthoDB" id="9805455at2"/>
<keyword evidence="10 15" id="KW-0460">Magnesium</keyword>
<sequence>MKVTYNWLKEFVDFDLSPADLGHLLTMLGLEVEGMEQLGGGMDEVVVARVLEKNQHPNADKLSLCKVDNGKEILSVVCGAQNFKQGDTVALAQIGAVLPGDFKIKRSKIRGEESCGMLCSEKELNLADESAGIMILSSDLPLGTPFFEAMGLKDTIFEIGLTPNRADCLSVIGIAREIAAKLGKRVRYPSIVVPEYGQPVDSKVSVAIQDAVGCPRYAARFISGCKIAPSPAWLVNRLNAVGVRSINNVVDITNLVMIELGHPLHAFDYTQVAGGQIIVRRAGEGEKFRTLDGQERTLTATDLMICDRDRAVALAGIMGGENSEITETTTDILLESAFFDPPTIRRSSKRLGLHTESSHRFERGADLDMVPKALDRAASLMAQLAGGNVATGRVDNFPAPKALASITFRPERANAMLGLSLTAERMAELFRNLEFQVQPVSNGSFQVTIPSYRIDIEREIDLIEEICRLNGFDQVVATMPVAQVISDRPSLHQRLQRSVRDHFVAEGMHEIVSFSFIAADAADRINLNADDPRRNGIKLCNPLAAEQAVMRTTLLPGLLETASRNMSFRSLDLRLFEMRRVYHPVPDQEMPHEPVYCAGLISGTRDQESWCQQDVDVDFYDAKGIVENLFELLQIRGVRWSSEEPEPFYHPGKCCRIVVGNSTIGTIGEIHPEVLKRYEIEQSVYYFELNFEELVRLSGSRKAIVAPSRFPDSVRDLALLAPLDLPSAQLIDCVKSLKLQELEKVAIFDLYQGDRVPEGYKSIALRLRYRASERTMTDDEVQQVHQKVIVTLMGKLGVTVR</sequence>
<comment type="subunit">
    <text evidence="3 15">Tetramer of two alpha and two beta subunits.</text>
</comment>
<dbReference type="CDD" id="cd00769">
    <property type="entry name" value="PheRS_beta_core"/>
    <property type="match status" value="1"/>
</dbReference>
<dbReference type="InterPro" id="IPR004532">
    <property type="entry name" value="Phe-tRNA-ligase_IIc_bsu_bact"/>
</dbReference>
<organism evidence="20 21">
    <name type="scientific">Trichlorobacter thiogenes</name>
    <dbReference type="NCBI Taxonomy" id="115783"/>
    <lineage>
        <taxon>Bacteria</taxon>
        <taxon>Pseudomonadati</taxon>
        <taxon>Thermodesulfobacteriota</taxon>
        <taxon>Desulfuromonadia</taxon>
        <taxon>Geobacterales</taxon>
        <taxon>Geobacteraceae</taxon>
        <taxon>Trichlorobacter</taxon>
    </lineage>
</organism>
<dbReference type="InterPro" id="IPR020825">
    <property type="entry name" value="Phe-tRNA_synthase-like_B3/B4"/>
</dbReference>
<feature type="domain" description="B5" evidence="19">
    <location>
        <begin position="401"/>
        <end position="477"/>
    </location>
</feature>
<comment type="catalytic activity">
    <reaction evidence="14 15">
        <text>tRNA(Phe) + L-phenylalanine + ATP = L-phenylalanyl-tRNA(Phe) + AMP + diphosphate + H(+)</text>
        <dbReference type="Rhea" id="RHEA:19413"/>
        <dbReference type="Rhea" id="RHEA-COMP:9668"/>
        <dbReference type="Rhea" id="RHEA-COMP:9699"/>
        <dbReference type="ChEBI" id="CHEBI:15378"/>
        <dbReference type="ChEBI" id="CHEBI:30616"/>
        <dbReference type="ChEBI" id="CHEBI:33019"/>
        <dbReference type="ChEBI" id="CHEBI:58095"/>
        <dbReference type="ChEBI" id="CHEBI:78442"/>
        <dbReference type="ChEBI" id="CHEBI:78531"/>
        <dbReference type="ChEBI" id="CHEBI:456215"/>
        <dbReference type="EC" id="6.1.1.20"/>
    </reaction>
</comment>
<feature type="binding site" evidence="15">
    <location>
        <position position="455"/>
    </location>
    <ligand>
        <name>Mg(2+)</name>
        <dbReference type="ChEBI" id="CHEBI:18420"/>
        <note>shared with alpha subunit</note>
    </ligand>
</feature>
<dbReference type="GO" id="GO:0006432">
    <property type="term" value="P:phenylalanyl-tRNA aminoacylation"/>
    <property type="evidence" value="ECO:0007669"/>
    <property type="project" value="UniProtKB-UniRule"/>
</dbReference>
<keyword evidence="21" id="KW-1185">Reference proteome</keyword>
<dbReference type="PROSITE" id="PS51447">
    <property type="entry name" value="FDX_ACB"/>
    <property type="match status" value="1"/>
</dbReference>
<dbReference type="Proteomes" id="UP000190102">
    <property type="component" value="Unassembled WGS sequence"/>
</dbReference>
<dbReference type="Gene3D" id="3.50.40.10">
    <property type="entry name" value="Phenylalanyl-trna Synthetase, Chain B, domain 3"/>
    <property type="match status" value="1"/>
</dbReference>
<evidence type="ECO:0000256" key="2">
    <source>
        <dbReference type="ARBA" id="ARBA00008653"/>
    </source>
</evidence>
<dbReference type="STRING" id="115783.SAMN02745119_03203"/>
<evidence type="ECO:0000256" key="12">
    <source>
        <dbReference type="ARBA" id="ARBA00022917"/>
    </source>
</evidence>
<dbReference type="InterPro" id="IPR036690">
    <property type="entry name" value="Fdx_antiC-bd_sf"/>
</dbReference>
<comment type="similarity">
    <text evidence="2 15">Belongs to the phenylalanyl-tRNA synthetase beta subunit family. Type 1 subfamily.</text>
</comment>
<keyword evidence="5 16" id="KW-0820">tRNA-binding</keyword>
<evidence type="ECO:0000313" key="21">
    <source>
        <dbReference type="Proteomes" id="UP000190102"/>
    </source>
</evidence>
<dbReference type="InterPro" id="IPR005121">
    <property type="entry name" value="Fdx_antiC-bd"/>
</dbReference>
<dbReference type="SUPFAM" id="SSF56037">
    <property type="entry name" value="PheT/TilS domain"/>
    <property type="match status" value="1"/>
</dbReference>
<dbReference type="HAMAP" id="MF_00283">
    <property type="entry name" value="Phe_tRNA_synth_beta1"/>
    <property type="match status" value="1"/>
</dbReference>
<dbReference type="InterPro" id="IPR002547">
    <property type="entry name" value="tRNA-bd_dom"/>
</dbReference>
<keyword evidence="9 15" id="KW-0067">ATP-binding</keyword>
<dbReference type="Pfam" id="PF03147">
    <property type="entry name" value="FDX-ACB"/>
    <property type="match status" value="1"/>
</dbReference>
<evidence type="ECO:0000256" key="8">
    <source>
        <dbReference type="ARBA" id="ARBA00022741"/>
    </source>
</evidence>
<dbReference type="PANTHER" id="PTHR10947">
    <property type="entry name" value="PHENYLALANYL-TRNA SYNTHETASE BETA CHAIN AND LEUCINE-RICH REPEAT-CONTAINING PROTEIN 47"/>
    <property type="match status" value="1"/>
</dbReference>
<dbReference type="SMART" id="SM00873">
    <property type="entry name" value="B3_4"/>
    <property type="match status" value="1"/>
</dbReference>
<dbReference type="SMART" id="SM00874">
    <property type="entry name" value="B5"/>
    <property type="match status" value="1"/>
</dbReference>
<evidence type="ECO:0000256" key="7">
    <source>
        <dbReference type="ARBA" id="ARBA00022723"/>
    </source>
</evidence>
<evidence type="ECO:0000256" key="4">
    <source>
        <dbReference type="ARBA" id="ARBA00022490"/>
    </source>
</evidence>
<dbReference type="GO" id="GO:0000287">
    <property type="term" value="F:magnesium ion binding"/>
    <property type="evidence" value="ECO:0007669"/>
    <property type="project" value="UniProtKB-UniRule"/>
</dbReference>
<reference evidence="21" key="1">
    <citation type="submission" date="2017-02" db="EMBL/GenBank/DDBJ databases">
        <authorList>
            <person name="Varghese N."/>
            <person name="Submissions S."/>
        </authorList>
    </citation>
    <scope>NUCLEOTIDE SEQUENCE [LARGE SCALE GENOMIC DNA]</scope>
    <source>
        <strain evidence="21">ATCC BAA-34</strain>
    </source>
</reference>
<dbReference type="RefSeq" id="WP_078791437.1">
    <property type="nucleotide sequence ID" value="NZ_FUWR01000028.1"/>
</dbReference>
<feature type="binding site" evidence="15">
    <location>
        <position position="465"/>
    </location>
    <ligand>
        <name>Mg(2+)</name>
        <dbReference type="ChEBI" id="CHEBI:18420"/>
        <note>shared with alpha subunit</note>
    </ligand>
</feature>
<evidence type="ECO:0000256" key="15">
    <source>
        <dbReference type="HAMAP-Rule" id="MF_00283"/>
    </source>
</evidence>
<feature type="domain" description="FDX-ACB" evidence="18">
    <location>
        <begin position="708"/>
        <end position="801"/>
    </location>
</feature>
<evidence type="ECO:0000256" key="10">
    <source>
        <dbReference type="ARBA" id="ARBA00022842"/>
    </source>
</evidence>
<dbReference type="InterPro" id="IPR041616">
    <property type="entry name" value="PheRS_beta_core"/>
</dbReference>
<dbReference type="SUPFAM" id="SSF54991">
    <property type="entry name" value="Anticodon-binding domain of PheRS"/>
    <property type="match status" value="1"/>
</dbReference>
<dbReference type="CDD" id="cd02796">
    <property type="entry name" value="tRNA_bind_bactPheRS"/>
    <property type="match status" value="1"/>
</dbReference>
<keyword evidence="7 15" id="KW-0479">Metal-binding</keyword>
<evidence type="ECO:0000256" key="13">
    <source>
        <dbReference type="ARBA" id="ARBA00023146"/>
    </source>
</evidence>
<dbReference type="InterPro" id="IPR005147">
    <property type="entry name" value="tRNA_synthase_B5-dom"/>
</dbReference>
<keyword evidence="8 15" id="KW-0547">Nucleotide-binding</keyword>
<dbReference type="PROSITE" id="PS51483">
    <property type="entry name" value="B5"/>
    <property type="match status" value="1"/>
</dbReference>
<protein>
    <recommendedName>
        <fullName evidence="15">Phenylalanine--tRNA ligase beta subunit</fullName>
        <ecNumber evidence="15">6.1.1.20</ecNumber>
    </recommendedName>
    <alternativeName>
        <fullName evidence="15">Phenylalanyl-tRNA synthetase beta subunit</fullName>
        <shortName evidence="15">PheRS</shortName>
    </alternativeName>
</protein>
<feature type="binding site" evidence="15">
    <location>
        <position position="461"/>
    </location>
    <ligand>
        <name>Mg(2+)</name>
        <dbReference type="ChEBI" id="CHEBI:18420"/>
        <note>shared with alpha subunit</note>
    </ligand>
</feature>
<dbReference type="Gene3D" id="2.40.50.140">
    <property type="entry name" value="Nucleic acid-binding proteins"/>
    <property type="match status" value="1"/>
</dbReference>
<evidence type="ECO:0000256" key="16">
    <source>
        <dbReference type="PROSITE-ProRule" id="PRU00209"/>
    </source>
</evidence>
<dbReference type="GO" id="GO:0000049">
    <property type="term" value="F:tRNA binding"/>
    <property type="evidence" value="ECO:0007669"/>
    <property type="project" value="UniProtKB-UniRule"/>
</dbReference>
<dbReference type="Pfam" id="PF03484">
    <property type="entry name" value="B5"/>
    <property type="match status" value="1"/>
</dbReference>
<dbReference type="NCBIfam" id="NF045760">
    <property type="entry name" value="YtpR"/>
    <property type="match status" value="1"/>
</dbReference>
<dbReference type="EMBL" id="FUWR01000028">
    <property type="protein sequence ID" value="SKA22278.1"/>
    <property type="molecule type" value="Genomic_DNA"/>
</dbReference>
<gene>
    <name evidence="15" type="primary">pheT</name>
    <name evidence="20" type="ORF">SAMN02745119_03203</name>
</gene>
<dbReference type="NCBIfam" id="TIGR00472">
    <property type="entry name" value="pheT_bact"/>
    <property type="match status" value="1"/>
</dbReference>
<evidence type="ECO:0000259" key="18">
    <source>
        <dbReference type="PROSITE" id="PS51447"/>
    </source>
</evidence>
<dbReference type="Gene3D" id="3.30.70.380">
    <property type="entry name" value="Ferrodoxin-fold anticodon-binding domain"/>
    <property type="match status" value="1"/>
</dbReference>
<evidence type="ECO:0000256" key="6">
    <source>
        <dbReference type="ARBA" id="ARBA00022598"/>
    </source>
</evidence>
<dbReference type="InterPro" id="IPR005146">
    <property type="entry name" value="B3/B4_tRNA-bd"/>
</dbReference>
<dbReference type="SUPFAM" id="SSF46955">
    <property type="entry name" value="Putative DNA-binding domain"/>
    <property type="match status" value="1"/>
</dbReference>
<dbReference type="EC" id="6.1.1.20" evidence="15"/>
<dbReference type="InterPro" id="IPR033714">
    <property type="entry name" value="tRNA_bind_bactPheRS"/>
</dbReference>
<comment type="subcellular location">
    <subcellularLocation>
        <location evidence="1 15">Cytoplasm</location>
    </subcellularLocation>
</comment>
<keyword evidence="12 15" id="KW-0648">Protein biosynthesis</keyword>
<keyword evidence="11 16" id="KW-0694">RNA-binding</keyword>
<name>A0A1T4S2V9_9BACT</name>
<dbReference type="Pfam" id="PF03483">
    <property type="entry name" value="B3_4"/>
    <property type="match status" value="1"/>
</dbReference>
<dbReference type="FunFam" id="3.30.930.10:FF:000022">
    <property type="entry name" value="Phenylalanine--tRNA ligase beta subunit"/>
    <property type="match status" value="1"/>
</dbReference>